<protein>
    <recommendedName>
        <fullName evidence="4">Heavy-metal resistance protein CzcE</fullName>
    </recommendedName>
</protein>
<comment type="caution">
    <text evidence="2">The sequence shown here is derived from an EMBL/GenBank/DDBJ whole genome shotgun (WGS) entry which is preliminary data.</text>
</comment>
<feature type="chain" id="PRO_5032490147" description="Heavy-metal resistance protein CzcE" evidence="1">
    <location>
        <begin position="22"/>
        <end position="105"/>
    </location>
</feature>
<name>A0A840RCA6_9NEIS</name>
<gene>
    <name evidence="2" type="ORF">HNQ50_001708</name>
</gene>
<evidence type="ECO:0008006" key="4">
    <source>
        <dbReference type="Google" id="ProtNLM"/>
    </source>
</evidence>
<dbReference type="RefSeq" id="WP_184099502.1">
    <property type="nucleotide sequence ID" value="NZ_JACHHN010000003.1"/>
</dbReference>
<reference evidence="2 3" key="1">
    <citation type="submission" date="2020-08" db="EMBL/GenBank/DDBJ databases">
        <title>Genomic Encyclopedia of Type Strains, Phase IV (KMG-IV): sequencing the most valuable type-strain genomes for metagenomic binning, comparative biology and taxonomic classification.</title>
        <authorList>
            <person name="Goeker M."/>
        </authorList>
    </citation>
    <scope>NUCLEOTIDE SEQUENCE [LARGE SCALE GENOMIC DNA]</scope>
    <source>
        <strain evidence="2 3">DSM 18233</strain>
    </source>
</reference>
<evidence type="ECO:0000313" key="2">
    <source>
        <dbReference type="EMBL" id="MBB5190985.1"/>
    </source>
</evidence>
<evidence type="ECO:0000256" key="1">
    <source>
        <dbReference type="SAM" id="SignalP"/>
    </source>
</evidence>
<proteinExistence type="predicted"/>
<evidence type="ECO:0000313" key="3">
    <source>
        <dbReference type="Proteomes" id="UP000543030"/>
    </source>
</evidence>
<dbReference type="EMBL" id="JACHHN010000003">
    <property type="protein sequence ID" value="MBB5190985.1"/>
    <property type="molecule type" value="Genomic_DNA"/>
</dbReference>
<sequence length="105" mass="11293">MRKMFAMLSVLAMSTALPVFASANTTAYGEPAAASTMPDQSIAVAQGTRSIDVQRGQDVRISDGDQTVTWHFDGTHAAFRLSQILPSASKADDVTIYVQDFDHQG</sequence>
<dbReference type="Proteomes" id="UP000543030">
    <property type="component" value="Unassembled WGS sequence"/>
</dbReference>
<dbReference type="Gene3D" id="2.60.40.2280">
    <property type="entry name" value="Heavy-metal resistance protein CzcE"/>
    <property type="match status" value="1"/>
</dbReference>
<dbReference type="Pfam" id="PF16986">
    <property type="entry name" value="CzcE"/>
    <property type="match status" value="1"/>
</dbReference>
<keyword evidence="1" id="KW-0732">Signal</keyword>
<dbReference type="AlphaFoldDB" id="A0A840RCA6"/>
<accession>A0A840RCA6</accession>
<dbReference type="InterPro" id="IPR038674">
    <property type="entry name" value="CzcE_sf"/>
</dbReference>
<organism evidence="2 3">
    <name type="scientific">Silvimonas terrae</name>
    <dbReference type="NCBI Taxonomy" id="300266"/>
    <lineage>
        <taxon>Bacteria</taxon>
        <taxon>Pseudomonadati</taxon>
        <taxon>Pseudomonadota</taxon>
        <taxon>Betaproteobacteria</taxon>
        <taxon>Neisseriales</taxon>
        <taxon>Chitinibacteraceae</taxon>
        <taxon>Silvimonas</taxon>
    </lineage>
</organism>
<feature type="signal peptide" evidence="1">
    <location>
        <begin position="1"/>
        <end position="21"/>
    </location>
</feature>
<dbReference type="InterPro" id="IPR031560">
    <property type="entry name" value="CzcE"/>
</dbReference>
<keyword evidence="3" id="KW-1185">Reference proteome</keyword>